<keyword evidence="3" id="KW-0456">Lyase</keyword>
<organism evidence="5 6">
    <name type="scientific">Streptosporangium album</name>
    <dbReference type="NCBI Taxonomy" id="47479"/>
    <lineage>
        <taxon>Bacteria</taxon>
        <taxon>Bacillati</taxon>
        <taxon>Actinomycetota</taxon>
        <taxon>Actinomycetes</taxon>
        <taxon>Streptosporangiales</taxon>
        <taxon>Streptosporangiaceae</taxon>
        <taxon>Streptosporangium</taxon>
    </lineage>
</organism>
<sequence>MSAFLDRLREGLPTLMLGIRGSRTTEVVRMAHATGHHATLIDLEHSTMSTDVAAQLCSAADSLGMTPLVRVPEREYGMIGRLLDGGAHGIVAPRIETAEQAREVARACRFPPRGQRSQLAQVPQYGMRPLPARELNPALDDAAVVQILIETPAGIARVDDIARVGGVDMIAIGANDLTAELGVPGDYDDPRVLDAIATAARACRTHGKLLAVGGMPMTGLAGVCPLQITGMDSALLFKAIHSAAKEAL</sequence>
<evidence type="ECO:0000313" key="5">
    <source>
        <dbReference type="EMBL" id="MBB4942702.1"/>
    </source>
</evidence>
<dbReference type="Pfam" id="PF03328">
    <property type="entry name" value="HpcH_HpaI"/>
    <property type="match status" value="1"/>
</dbReference>
<evidence type="ECO:0000259" key="4">
    <source>
        <dbReference type="Pfam" id="PF03328"/>
    </source>
</evidence>
<dbReference type="GO" id="GO:0016832">
    <property type="term" value="F:aldehyde-lyase activity"/>
    <property type="evidence" value="ECO:0007669"/>
    <property type="project" value="TreeGrafter"/>
</dbReference>
<dbReference type="Gene3D" id="3.20.20.60">
    <property type="entry name" value="Phosphoenolpyruvate-binding domains"/>
    <property type="match status" value="1"/>
</dbReference>
<name>A0A7W7WCK6_9ACTN</name>
<evidence type="ECO:0000256" key="3">
    <source>
        <dbReference type="ARBA" id="ARBA00023239"/>
    </source>
</evidence>
<comment type="similarity">
    <text evidence="1">Belongs to the HpcH/HpaI aldolase family.</text>
</comment>
<dbReference type="InterPro" id="IPR015813">
    <property type="entry name" value="Pyrv/PenolPyrv_kinase-like_dom"/>
</dbReference>
<proteinExistence type="inferred from homology"/>
<comment type="caution">
    <text evidence="5">The sequence shown here is derived from an EMBL/GenBank/DDBJ whole genome shotgun (WGS) entry which is preliminary data.</text>
</comment>
<dbReference type="PANTHER" id="PTHR30502">
    <property type="entry name" value="2-KETO-3-DEOXY-L-RHAMNONATE ALDOLASE"/>
    <property type="match status" value="1"/>
</dbReference>
<gene>
    <name evidence="5" type="ORF">FHR32_007102</name>
</gene>
<dbReference type="InterPro" id="IPR050251">
    <property type="entry name" value="HpcH-HpaI_aldolase"/>
</dbReference>
<feature type="domain" description="HpcH/HpaI aldolase/citrate lyase" evidence="4">
    <location>
        <begin position="25"/>
        <end position="207"/>
    </location>
</feature>
<dbReference type="GO" id="GO:0005737">
    <property type="term" value="C:cytoplasm"/>
    <property type="evidence" value="ECO:0007669"/>
    <property type="project" value="TreeGrafter"/>
</dbReference>
<keyword evidence="2" id="KW-0479">Metal-binding</keyword>
<accession>A0A7W7WCK6</accession>
<evidence type="ECO:0000313" key="6">
    <source>
        <dbReference type="Proteomes" id="UP000534286"/>
    </source>
</evidence>
<dbReference type="Proteomes" id="UP000534286">
    <property type="component" value="Unassembled WGS sequence"/>
</dbReference>
<protein>
    <submittedName>
        <fullName evidence="5">2-keto-3-deoxy-L-rhamnonate aldolase RhmA</fullName>
    </submittedName>
</protein>
<dbReference type="GO" id="GO:0046872">
    <property type="term" value="F:metal ion binding"/>
    <property type="evidence" value="ECO:0007669"/>
    <property type="project" value="UniProtKB-KW"/>
</dbReference>
<reference evidence="5 6" key="1">
    <citation type="submission" date="2020-08" db="EMBL/GenBank/DDBJ databases">
        <title>Sequencing the genomes of 1000 actinobacteria strains.</title>
        <authorList>
            <person name="Klenk H.-P."/>
        </authorList>
    </citation>
    <scope>NUCLEOTIDE SEQUENCE [LARGE SCALE GENOMIC DNA]</scope>
    <source>
        <strain evidence="5 6">DSM 43023</strain>
    </source>
</reference>
<dbReference type="InterPro" id="IPR005000">
    <property type="entry name" value="Aldolase/citrate-lyase_domain"/>
</dbReference>
<dbReference type="PANTHER" id="PTHR30502:SF0">
    <property type="entry name" value="PHOSPHOENOLPYRUVATE CARBOXYLASE FAMILY PROTEIN"/>
    <property type="match status" value="1"/>
</dbReference>
<dbReference type="RefSeq" id="WP_184758709.1">
    <property type="nucleotide sequence ID" value="NZ_BAABEK010000091.1"/>
</dbReference>
<dbReference type="AlphaFoldDB" id="A0A7W7WCK6"/>
<dbReference type="InterPro" id="IPR040442">
    <property type="entry name" value="Pyrv_kinase-like_dom_sf"/>
</dbReference>
<evidence type="ECO:0000256" key="2">
    <source>
        <dbReference type="ARBA" id="ARBA00022723"/>
    </source>
</evidence>
<dbReference type="EMBL" id="JACHJU010000004">
    <property type="protein sequence ID" value="MBB4942702.1"/>
    <property type="molecule type" value="Genomic_DNA"/>
</dbReference>
<evidence type="ECO:0000256" key="1">
    <source>
        <dbReference type="ARBA" id="ARBA00005568"/>
    </source>
</evidence>
<dbReference type="SUPFAM" id="SSF51621">
    <property type="entry name" value="Phosphoenolpyruvate/pyruvate domain"/>
    <property type="match status" value="1"/>
</dbReference>
<keyword evidence="6" id="KW-1185">Reference proteome</keyword>